<dbReference type="Gene3D" id="3.30.70.100">
    <property type="match status" value="1"/>
</dbReference>
<evidence type="ECO:0008006" key="3">
    <source>
        <dbReference type="Google" id="ProtNLM"/>
    </source>
</evidence>
<organism evidence="1 2">
    <name type="scientific">Sinorhizobium meliloti CCNWSX0020</name>
    <dbReference type="NCBI Taxonomy" id="1107881"/>
    <lineage>
        <taxon>Bacteria</taxon>
        <taxon>Pseudomonadati</taxon>
        <taxon>Pseudomonadota</taxon>
        <taxon>Alphaproteobacteria</taxon>
        <taxon>Hyphomicrobiales</taxon>
        <taxon>Rhizobiaceae</taxon>
        <taxon>Sinorhizobium/Ensifer group</taxon>
        <taxon>Sinorhizobium</taxon>
    </lineage>
</organism>
<evidence type="ECO:0000313" key="2">
    <source>
        <dbReference type="Proteomes" id="UP000004038"/>
    </source>
</evidence>
<reference evidence="1 2" key="1">
    <citation type="journal article" date="2012" name="J. Bacteriol.">
        <title>Draft Genome Sequence of Sinorhizobium meliloti CCNWSX0020, a Nitrogen-Fixing Symbiont with Copper Tolerance Capability Isolated from Lead-Zinc Mine Tailings.</title>
        <authorList>
            <person name="Li Z."/>
            <person name="Ma Z."/>
            <person name="Hao X."/>
            <person name="Wei G."/>
        </authorList>
    </citation>
    <scope>NUCLEOTIDE SEQUENCE [LARGE SCALE GENOMIC DNA]</scope>
    <source>
        <strain evidence="1 2">CCNWSX0020</strain>
    </source>
</reference>
<dbReference type="EMBL" id="AGVV01000036">
    <property type="protein sequence ID" value="EHK76499.1"/>
    <property type="molecule type" value="Genomic_DNA"/>
</dbReference>
<dbReference type="SUPFAM" id="SSF54909">
    <property type="entry name" value="Dimeric alpha+beta barrel"/>
    <property type="match status" value="1"/>
</dbReference>
<evidence type="ECO:0000313" key="1">
    <source>
        <dbReference type="EMBL" id="EHK76499.1"/>
    </source>
</evidence>
<dbReference type="InterPro" id="IPR011008">
    <property type="entry name" value="Dimeric_a/b-barrel"/>
</dbReference>
<sequence length="153" mass="16841">MFRCVENSGSFIRYFFTGYPDVVAAGMAELQLETLMETKHIAAFAGSPAPTTFVVNVIHVLPGMQEEAFAIIQDVVHYVAERKEGFLWSSLAKSTDGQMVVNIEAIQGAGNVDEFFSDPAFVEKFRKLNDVSKSEFHIYTVGDLVLPKRAAGA</sequence>
<dbReference type="PATRIC" id="fig|1107881.3.peg.3696"/>
<name>H0G2E2_RHIML</name>
<protein>
    <recommendedName>
        <fullName evidence="3">ABM domain-containing protein</fullName>
    </recommendedName>
</protein>
<gene>
    <name evidence="1" type="ORF">SM0020_18162</name>
</gene>
<dbReference type="Proteomes" id="UP000004038">
    <property type="component" value="Unassembled WGS sequence"/>
</dbReference>
<proteinExistence type="predicted"/>
<dbReference type="AlphaFoldDB" id="H0G2E2"/>
<accession>H0G2E2</accession>